<keyword evidence="3" id="KW-1003">Cell membrane</keyword>
<evidence type="ECO:0000256" key="11">
    <source>
        <dbReference type="ARBA" id="ARBA00023224"/>
    </source>
</evidence>
<organism evidence="14 15">
    <name type="scientific">Eublepharis macularius</name>
    <name type="common">Leopard gecko</name>
    <name type="synonym">Cyrtodactylus macularius</name>
    <dbReference type="NCBI Taxonomy" id="481883"/>
    <lineage>
        <taxon>Eukaryota</taxon>
        <taxon>Metazoa</taxon>
        <taxon>Chordata</taxon>
        <taxon>Craniata</taxon>
        <taxon>Vertebrata</taxon>
        <taxon>Euteleostomi</taxon>
        <taxon>Lepidosauria</taxon>
        <taxon>Squamata</taxon>
        <taxon>Bifurcata</taxon>
        <taxon>Gekkota</taxon>
        <taxon>Eublepharidae</taxon>
        <taxon>Eublepharinae</taxon>
        <taxon>Eublepharis</taxon>
    </lineage>
</organism>
<feature type="domain" description="G-protein coupled receptors family 3 profile" evidence="13">
    <location>
        <begin position="237"/>
        <end position="501"/>
    </location>
</feature>
<dbReference type="GeneID" id="129327935"/>
<keyword evidence="7" id="KW-0297">G-protein coupled receptor</keyword>
<dbReference type="KEGG" id="emc:129327935"/>
<feature type="transmembrane region" description="Helical" evidence="12">
    <location>
        <begin position="463"/>
        <end position="487"/>
    </location>
</feature>
<evidence type="ECO:0000256" key="6">
    <source>
        <dbReference type="ARBA" id="ARBA00022989"/>
    </source>
</evidence>
<keyword evidence="11" id="KW-0807">Transducer</keyword>
<dbReference type="InterPro" id="IPR000068">
    <property type="entry name" value="GPCR_3_Ca_sens_rcpt-rel"/>
</dbReference>
<dbReference type="InterPro" id="IPR011500">
    <property type="entry name" value="GPCR_3_9-Cys_dom"/>
</dbReference>
<evidence type="ECO:0000256" key="2">
    <source>
        <dbReference type="ARBA" id="ARBA00007242"/>
    </source>
</evidence>
<dbReference type="InterPro" id="IPR038550">
    <property type="entry name" value="GPCR_3_9-Cys_sf"/>
</dbReference>
<dbReference type="GO" id="GO:0004930">
    <property type="term" value="F:G protein-coupled receptor activity"/>
    <property type="evidence" value="ECO:0007669"/>
    <property type="project" value="UniProtKB-KW"/>
</dbReference>
<dbReference type="FunFam" id="2.10.50.30:FF:000002">
    <property type="entry name" value="Vomeronasal 2 receptor, h1"/>
    <property type="match status" value="1"/>
</dbReference>
<dbReference type="InterPro" id="IPR028082">
    <property type="entry name" value="Peripla_BP_I"/>
</dbReference>
<reference evidence="15" key="1">
    <citation type="submission" date="2025-08" db="UniProtKB">
        <authorList>
            <consortium name="RefSeq"/>
        </authorList>
    </citation>
    <scope>IDENTIFICATION</scope>
    <source>
        <tissue evidence="15">Blood</tissue>
    </source>
</reference>
<feature type="transmembrane region" description="Helical" evidence="12">
    <location>
        <begin position="307"/>
        <end position="331"/>
    </location>
</feature>
<dbReference type="PANTHER" id="PTHR24061:SF599">
    <property type="entry name" value="G-PROTEIN COUPLED RECEPTORS FAMILY 3 PROFILE DOMAIN-CONTAINING PROTEIN"/>
    <property type="match status" value="1"/>
</dbReference>
<evidence type="ECO:0000256" key="5">
    <source>
        <dbReference type="ARBA" id="ARBA00022729"/>
    </source>
</evidence>
<evidence type="ECO:0000256" key="7">
    <source>
        <dbReference type="ARBA" id="ARBA00023040"/>
    </source>
</evidence>
<comment type="subcellular location">
    <subcellularLocation>
        <location evidence="1">Cell membrane</location>
        <topology evidence="1">Multi-pass membrane protein</topology>
    </subcellularLocation>
</comment>
<dbReference type="Gene3D" id="3.40.50.2300">
    <property type="match status" value="3"/>
</dbReference>
<keyword evidence="6 12" id="KW-1133">Transmembrane helix</keyword>
<gene>
    <name evidence="15" type="primary">LOC129327935</name>
</gene>
<feature type="transmembrane region" description="Helical" evidence="12">
    <location>
        <begin position="431"/>
        <end position="451"/>
    </location>
</feature>
<dbReference type="InterPro" id="IPR017978">
    <property type="entry name" value="GPCR_3_C"/>
</dbReference>
<dbReference type="RefSeq" id="XP_054832657.1">
    <property type="nucleotide sequence ID" value="XM_054976682.1"/>
</dbReference>
<dbReference type="AlphaFoldDB" id="A0AA97J6Z0"/>
<feature type="transmembrane region" description="Helical" evidence="12">
    <location>
        <begin position="275"/>
        <end position="295"/>
    </location>
</feature>
<dbReference type="PANTHER" id="PTHR24061">
    <property type="entry name" value="CALCIUM-SENSING RECEPTOR-RELATED"/>
    <property type="match status" value="1"/>
</dbReference>
<dbReference type="SUPFAM" id="SSF53822">
    <property type="entry name" value="Periplasmic binding protein-like I"/>
    <property type="match status" value="1"/>
</dbReference>
<protein>
    <submittedName>
        <fullName evidence="15">Vomeronasal type-2 receptor 26-like</fullName>
    </submittedName>
</protein>
<evidence type="ECO:0000256" key="3">
    <source>
        <dbReference type="ARBA" id="ARBA00022475"/>
    </source>
</evidence>
<proteinExistence type="inferred from homology"/>
<evidence type="ECO:0000256" key="4">
    <source>
        <dbReference type="ARBA" id="ARBA00022692"/>
    </source>
</evidence>
<dbReference type="GO" id="GO:0005886">
    <property type="term" value="C:plasma membrane"/>
    <property type="evidence" value="ECO:0007669"/>
    <property type="project" value="UniProtKB-SubCell"/>
</dbReference>
<dbReference type="Pfam" id="PF07562">
    <property type="entry name" value="NCD3G"/>
    <property type="match status" value="1"/>
</dbReference>
<dbReference type="CDD" id="cd15283">
    <property type="entry name" value="7tmC_V2R_pheromone"/>
    <property type="match status" value="1"/>
</dbReference>
<keyword evidence="5" id="KW-0732">Signal</keyword>
<dbReference type="Pfam" id="PF01094">
    <property type="entry name" value="ANF_receptor"/>
    <property type="match status" value="1"/>
</dbReference>
<feature type="transmembrane region" description="Helical" evidence="12">
    <location>
        <begin position="352"/>
        <end position="370"/>
    </location>
</feature>
<dbReference type="InterPro" id="IPR017979">
    <property type="entry name" value="GPCR_3_CS"/>
</dbReference>
<evidence type="ECO:0000256" key="8">
    <source>
        <dbReference type="ARBA" id="ARBA00023136"/>
    </source>
</evidence>
<evidence type="ECO:0000256" key="12">
    <source>
        <dbReference type="SAM" id="Phobius"/>
    </source>
</evidence>
<name>A0AA97J6Z0_EUBMA</name>
<evidence type="ECO:0000313" key="14">
    <source>
        <dbReference type="Proteomes" id="UP001190640"/>
    </source>
</evidence>
<dbReference type="InterPro" id="IPR001828">
    <property type="entry name" value="ANF_lig-bd_rcpt"/>
</dbReference>
<dbReference type="Gene3D" id="2.10.50.30">
    <property type="entry name" value="GPCR, family 3, nine cysteines domain"/>
    <property type="match status" value="1"/>
</dbReference>
<keyword evidence="9" id="KW-0675">Receptor</keyword>
<comment type="similarity">
    <text evidence="2">Belongs to the G-protein coupled receptor 3 family.</text>
</comment>
<keyword evidence="8 12" id="KW-0472">Membrane</keyword>
<keyword evidence="4 12" id="KW-0812">Transmembrane</keyword>
<evidence type="ECO:0000259" key="13">
    <source>
        <dbReference type="PROSITE" id="PS50259"/>
    </source>
</evidence>
<feature type="transmembrane region" description="Helical" evidence="12">
    <location>
        <begin position="241"/>
        <end position="263"/>
    </location>
</feature>
<evidence type="ECO:0000256" key="1">
    <source>
        <dbReference type="ARBA" id="ARBA00004651"/>
    </source>
</evidence>
<keyword evidence="14" id="KW-1185">Reference proteome</keyword>
<dbReference type="PROSITE" id="PS50259">
    <property type="entry name" value="G_PROTEIN_RECEP_F3_4"/>
    <property type="match status" value="1"/>
</dbReference>
<evidence type="ECO:0000256" key="10">
    <source>
        <dbReference type="ARBA" id="ARBA00023180"/>
    </source>
</evidence>
<sequence length="501" mass="56260">MLADVREKMIISKYYQHILAFVFAVNEIKKDSELLPNTTLRSDIYDNAFSSLRSSQALLDLLFREKPTYVNYHCDRKKKVTYGFLDPAMNEKTQFPFLFRMAPNEALQHVGIVHLLKHFGWNWIGLLTADDDSGETFLQNLLPRLFRSNICIALKEIIPTSVPRSTCVESCPSGHSRIVQEGKQVCCYDCARCPEGKVAVQMDADQCEKCPEEEYPNQKRDMCIPKLITYLSYEDPMGAGLASIAVLFFVVTVIVMGTFCAHWNTPIVKANNRTITCVLLSSLLLGFLCSFLFIGQPATVTCLLRQTLFGIIFTIAVSCILAKTITVVVAFMATKPGNRMRKWVGKRLAMSVIIPCSLIQTGICVLWLATSPPYPEFDMHSQVGHIIIQCNEGSDIMFYIVLGYMGLLASISFMVAFLARTLPDSFNEAKLITFSMLVFCSVWLSFVPTYLSTKGKDMVAVEIFSILASSGGLLACIFFPKCHIIIFRSQLNTREQIGRTK</sequence>
<accession>A0AA97J6Z0</accession>
<feature type="transmembrane region" description="Helical" evidence="12">
    <location>
        <begin position="396"/>
        <end position="419"/>
    </location>
</feature>
<dbReference type="Proteomes" id="UP001190640">
    <property type="component" value="Chromosome 4"/>
</dbReference>
<dbReference type="PROSITE" id="PS00981">
    <property type="entry name" value="G_PROTEIN_RECEP_F3_3"/>
    <property type="match status" value="1"/>
</dbReference>
<evidence type="ECO:0000256" key="9">
    <source>
        <dbReference type="ARBA" id="ARBA00023170"/>
    </source>
</evidence>
<dbReference type="Pfam" id="PF00003">
    <property type="entry name" value="7tm_3"/>
    <property type="match status" value="1"/>
</dbReference>
<evidence type="ECO:0000313" key="15">
    <source>
        <dbReference type="RefSeq" id="XP_054832657.1"/>
    </source>
</evidence>
<keyword evidence="10" id="KW-0325">Glycoprotein</keyword>